<comment type="caution">
    <text evidence="2">The sequence shown here is derived from an EMBL/GenBank/DDBJ whole genome shotgun (WGS) entry which is preliminary data.</text>
</comment>
<feature type="region of interest" description="Disordered" evidence="1">
    <location>
        <begin position="552"/>
        <end position="743"/>
    </location>
</feature>
<proteinExistence type="predicted"/>
<evidence type="ECO:0000313" key="2">
    <source>
        <dbReference type="EMBL" id="KAL0269642.1"/>
    </source>
</evidence>
<feature type="compositionally biased region" description="Basic and acidic residues" evidence="1">
    <location>
        <begin position="708"/>
        <end position="722"/>
    </location>
</feature>
<feature type="compositionally biased region" description="Basic and acidic residues" evidence="1">
    <location>
        <begin position="558"/>
        <end position="573"/>
    </location>
</feature>
<gene>
    <name evidence="2" type="ORF">PYX00_007301</name>
</gene>
<dbReference type="EMBL" id="JARGDH010000004">
    <property type="protein sequence ID" value="KAL0269642.1"/>
    <property type="molecule type" value="Genomic_DNA"/>
</dbReference>
<protein>
    <submittedName>
        <fullName evidence="2">Uncharacterized protein</fullName>
    </submittedName>
</protein>
<dbReference type="AlphaFoldDB" id="A0AAW2HIP8"/>
<sequence>MSNFKFKVPELPEDTLARRKASNIQFRSEKNASANESSNDYCRPTSSRFTRQSGVFNSFSLRNCNTFQPIREYIQEDHAQPSTSRQNNVLSDRSNNSNMIEGPFGQFGNQTCFENTFQSRYNYHNVRGCNRDSTSNYNQMDCFNCGSKPFRDMNFSASHNNTSVFKSNVNNSLCFNNQGLRGMNSSVYAEPQNCTSVNNFHQPSFLRENQSVFGRSLLSGRGRIVQSNVSVNDTRNRISFRQNAHETLNGSSVLRSDNMFNINANNSVADLPSVMKSFLQISNISMKEEILNKFESYGQKLLRMAPDLGTSFFGFAKEVESILEKNTKFRGTTETLLSTLICTPRDCQEKTIFKNEKPPETKVMPKNILSAIKSKNKTNNLQFITSFTTEKKRNETDEFDSELDFNPTPDKKSSSKDEINLKDWYPVAVADGLAFFGKNDENVAFETAVMKKRISNRKVLLTDGRVCNLVGNPSKAQNYPPHITTRIKDGLNTRWKKLVDIIGNFQKTLQKEKGRTRAAEVAERDISINTPLRSNAKEVSKVVKTGTKIEIKSSNVSSKERDKSGDRKSEKPARKTAAPQKNSTTEESKKNASEDEENKEEKSRVLGTTRSGRIVKRPSVLWIGDSFNKTYVGSNSSANSKNKQKSDSPKSENETESPSLKRKRGAPKAPDVQAKKSKPEPQTKQSTKTEKNKGRKGNSKSAQKTPVKAKESPVAVKKDQKNRTKKVRNKFEPIANNPWGNEIEEGLDGIYIPDVSVHKEFRPEKNKLNMLGAETPPLQLLRNNLKILKACTPVQSPDWQVSQHTRSEVKKFEKLRAQAFRKKIPKENNPKTVNKKKSATQNKDVDTFMNWVSQKEVKSPTKCSKVLKYVMPKKQDLQDEESEDELGNTMEQ</sequence>
<name>A0AAW2HIP8_9NEOP</name>
<reference evidence="2" key="1">
    <citation type="journal article" date="2024" name="Gigascience">
        <title>Chromosome-level genome of the poultry shaft louse Menopon gallinae provides insight into the host-switching and adaptive evolution of parasitic lice.</title>
        <authorList>
            <person name="Xu Y."/>
            <person name="Ma L."/>
            <person name="Liu S."/>
            <person name="Liang Y."/>
            <person name="Liu Q."/>
            <person name="He Z."/>
            <person name="Tian L."/>
            <person name="Duan Y."/>
            <person name="Cai W."/>
            <person name="Li H."/>
            <person name="Song F."/>
        </authorList>
    </citation>
    <scope>NUCLEOTIDE SEQUENCE</scope>
    <source>
        <strain evidence="2">Cailab_2023a</strain>
    </source>
</reference>
<organism evidence="2">
    <name type="scientific">Menopon gallinae</name>
    <name type="common">poultry shaft louse</name>
    <dbReference type="NCBI Taxonomy" id="328185"/>
    <lineage>
        <taxon>Eukaryota</taxon>
        <taxon>Metazoa</taxon>
        <taxon>Ecdysozoa</taxon>
        <taxon>Arthropoda</taxon>
        <taxon>Hexapoda</taxon>
        <taxon>Insecta</taxon>
        <taxon>Pterygota</taxon>
        <taxon>Neoptera</taxon>
        <taxon>Paraneoptera</taxon>
        <taxon>Psocodea</taxon>
        <taxon>Troctomorpha</taxon>
        <taxon>Phthiraptera</taxon>
        <taxon>Amblycera</taxon>
        <taxon>Menoponidae</taxon>
        <taxon>Menopon</taxon>
    </lineage>
</organism>
<feature type="region of interest" description="Disordered" evidence="1">
    <location>
        <begin position="76"/>
        <end position="97"/>
    </location>
</feature>
<feature type="compositionally biased region" description="Basic and acidic residues" evidence="1">
    <location>
        <begin position="673"/>
        <end position="692"/>
    </location>
</feature>
<accession>A0AAW2HIP8</accession>
<feature type="compositionally biased region" description="Basic and acidic residues" evidence="1">
    <location>
        <begin position="584"/>
        <end position="604"/>
    </location>
</feature>
<evidence type="ECO:0000256" key="1">
    <source>
        <dbReference type="SAM" id="MobiDB-lite"/>
    </source>
</evidence>
<feature type="compositionally biased region" description="Polar residues" evidence="1">
    <location>
        <begin position="80"/>
        <end position="97"/>
    </location>
</feature>
<feature type="compositionally biased region" description="Basic and acidic residues" evidence="1">
    <location>
        <begin position="644"/>
        <end position="653"/>
    </location>
</feature>
<feature type="region of interest" description="Disordered" evidence="1">
    <location>
        <begin position="22"/>
        <end position="45"/>
    </location>
</feature>
<feature type="region of interest" description="Disordered" evidence="1">
    <location>
        <begin position="395"/>
        <end position="417"/>
    </location>
</feature>